<dbReference type="GeneID" id="6006431"/>
<dbReference type="VEuPathDB" id="FungiDB:CC1G_04681"/>
<protein>
    <submittedName>
        <fullName evidence="1">Uncharacterized protein</fullName>
    </submittedName>
</protein>
<evidence type="ECO:0000313" key="1">
    <source>
        <dbReference type="EMBL" id="EAU91914.1"/>
    </source>
</evidence>
<dbReference type="EMBL" id="AACS02000003">
    <property type="protein sequence ID" value="EAU91914.1"/>
    <property type="molecule type" value="Genomic_DNA"/>
</dbReference>
<gene>
    <name evidence="1" type="ORF">CC1G_04681</name>
</gene>
<organism evidence="1 2">
    <name type="scientific">Coprinopsis cinerea (strain Okayama-7 / 130 / ATCC MYA-4618 / FGSC 9003)</name>
    <name type="common">Inky cap fungus</name>
    <name type="synonym">Hormographiella aspergillata</name>
    <dbReference type="NCBI Taxonomy" id="240176"/>
    <lineage>
        <taxon>Eukaryota</taxon>
        <taxon>Fungi</taxon>
        <taxon>Dikarya</taxon>
        <taxon>Basidiomycota</taxon>
        <taxon>Agaricomycotina</taxon>
        <taxon>Agaricomycetes</taxon>
        <taxon>Agaricomycetidae</taxon>
        <taxon>Agaricales</taxon>
        <taxon>Agaricineae</taxon>
        <taxon>Psathyrellaceae</taxon>
        <taxon>Coprinopsis</taxon>
    </lineage>
</organism>
<keyword evidence="2" id="KW-1185">Reference proteome</keyword>
<dbReference type="OrthoDB" id="3172239at2759"/>
<dbReference type="RefSeq" id="XP_001829992.1">
    <property type="nucleotide sequence ID" value="XM_001829940.1"/>
</dbReference>
<dbReference type="AlphaFoldDB" id="A8N4Y1"/>
<comment type="caution">
    <text evidence="1">The sequence shown here is derived from an EMBL/GenBank/DDBJ whole genome shotgun (WGS) entry which is preliminary data.</text>
</comment>
<dbReference type="KEGG" id="cci:CC1G_04681"/>
<dbReference type="InterPro" id="IPR032675">
    <property type="entry name" value="LRR_dom_sf"/>
</dbReference>
<sequence>MATNFECPNIDVKTAINLIDAEIAKLEVEIPLRDEHIRQLKSNRNDLIHASSLLIEILREILWLCVATTPVHKPLEWIPLTHVCSRWRKIALDYPQLWSRIYDPETYMGPSWLTAFIERSKNAPTLDISNNTGFRSRDPATHSAIRPMLSQILSQTARLREVNLNGSPSMKALLAPMTSSAPQLQSLTIENWSLKEGNVFPDHFLNGHAPRLRRLVLDNCYFPPNPSVFANITTLQLTFDARLTSHPPARGMIADLDKIPALTKLTLDLRGYVFPKILSLPERLVLRRLSELTVVGEFWQACSPFLNAVKIPPGPIALSIIIRDHIIRSDDLDDIRSKVSSIWLSPSASSTTPLPLESPTSLTFRIQPVYPHANHFSKDVLACASGGDSSFSLWLRGGFNQVVAEIDTPFSLHNVEHLELALDDWTSRSRDIQRFLDFFPSLRTIALCKNEASSALVKCLKEKPTQPPFLTRIQLRDVDFACTYDPRVLGDPPRTDEVEFLEAFIQMLHARKAAGKMIGNIEIVQCKNLSLDGVQRMKDEVMGDVAIAA</sequence>
<name>A8N4Y1_COPC7</name>
<dbReference type="Proteomes" id="UP000001861">
    <property type="component" value="Unassembled WGS sequence"/>
</dbReference>
<accession>A8N4Y1</accession>
<proteinExistence type="predicted"/>
<evidence type="ECO:0000313" key="2">
    <source>
        <dbReference type="Proteomes" id="UP000001861"/>
    </source>
</evidence>
<dbReference type="Gene3D" id="3.80.10.10">
    <property type="entry name" value="Ribonuclease Inhibitor"/>
    <property type="match status" value="1"/>
</dbReference>
<dbReference type="InParanoid" id="A8N4Y1"/>
<dbReference type="SUPFAM" id="SSF52047">
    <property type="entry name" value="RNI-like"/>
    <property type="match status" value="1"/>
</dbReference>
<reference evidence="1 2" key="1">
    <citation type="journal article" date="2010" name="Proc. Natl. Acad. Sci. U.S.A.">
        <title>Insights into evolution of multicellular fungi from the assembled chromosomes of the mushroom Coprinopsis cinerea (Coprinus cinereus).</title>
        <authorList>
            <person name="Stajich J.E."/>
            <person name="Wilke S.K."/>
            <person name="Ahren D."/>
            <person name="Au C.H."/>
            <person name="Birren B.W."/>
            <person name="Borodovsky M."/>
            <person name="Burns C."/>
            <person name="Canback B."/>
            <person name="Casselton L.A."/>
            <person name="Cheng C.K."/>
            <person name="Deng J."/>
            <person name="Dietrich F.S."/>
            <person name="Fargo D.C."/>
            <person name="Farman M.L."/>
            <person name="Gathman A.C."/>
            <person name="Goldberg J."/>
            <person name="Guigo R."/>
            <person name="Hoegger P.J."/>
            <person name="Hooker J.B."/>
            <person name="Huggins A."/>
            <person name="James T.Y."/>
            <person name="Kamada T."/>
            <person name="Kilaru S."/>
            <person name="Kodira C."/>
            <person name="Kues U."/>
            <person name="Kupfer D."/>
            <person name="Kwan H.S."/>
            <person name="Lomsadze A."/>
            <person name="Li W."/>
            <person name="Lilly W.W."/>
            <person name="Ma L.J."/>
            <person name="Mackey A.J."/>
            <person name="Manning G."/>
            <person name="Martin F."/>
            <person name="Muraguchi H."/>
            <person name="Natvig D.O."/>
            <person name="Palmerini H."/>
            <person name="Ramesh M.A."/>
            <person name="Rehmeyer C.J."/>
            <person name="Roe B.A."/>
            <person name="Shenoy N."/>
            <person name="Stanke M."/>
            <person name="Ter-Hovhannisyan V."/>
            <person name="Tunlid A."/>
            <person name="Velagapudi R."/>
            <person name="Vision T.J."/>
            <person name="Zeng Q."/>
            <person name="Zolan M.E."/>
            <person name="Pukkila P.J."/>
        </authorList>
    </citation>
    <scope>NUCLEOTIDE SEQUENCE [LARGE SCALE GENOMIC DNA]</scope>
    <source>
        <strain evidence="2">Okayama-7 / 130 / ATCC MYA-4618 / FGSC 9003</strain>
    </source>
</reference>